<evidence type="ECO:0000256" key="1">
    <source>
        <dbReference type="SAM" id="MobiDB-lite"/>
    </source>
</evidence>
<dbReference type="InParanoid" id="E4WX36"/>
<dbReference type="Gene3D" id="3.60.21.10">
    <property type="match status" value="1"/>
</dbReference>
<dbReference type="AlphaFoldDB" id="E4WX36"/>
<keyword evidence="5" id="KW-1185">Reference proteome</keyword>
<dbReference type="SUPFAM" id="SSF56300">
    <property type="entry name" value="Metallo-dependent phosphatases"/>
    <property type="match status" value="1"/>
</dbReference>
<dbReference type="Pfam" id="PF00149">
    <property type="entry name" value="Metallophos"/>
    <property type="match status" value="1"/>
</dbReference>
<name>E4WX36_OIKDI</name>
<sequence>MSTVKIDDTYINLPWVTGDPAKEEIRFDYEEMLSDDDGIVISSDDESVVLRSSLVDVKTEFENFDREKISLKKMEKYNQGSRSDELSEIDSGTGIEQALEDLGKTPMPENEQSNTGIAERKRNANRRSSRKRAQEPVKKSTPKAARTFKHDGKECIVEDRRTFSNRVHYKMSIDGCPALYHSLDLLNQEELYEVQKFEASLRPATKRPAQLKGKEKNTRKRSQAPKSQQIMKLRKRTSEESRIFLVQRICFIDTNCAVNTFKIMAKLTRRMSGRLQAFSYFMTFSFLAAFGCALYYGLYDDAEAVAVFNFKKPVDHLVALDEPNGLIQPFRYVVFTDPQLGLRDAVEGNDGTDWRKDLEAIEMFGELTSNLDPEFIVCDGDLNNAYPVVHDPADDPSFKPVYRPPQTYDLLTAFEKSLSNNIPTFMLAGNHDLEQPNPEIIDAYEKIWGESYFSFWNRGHFFIAVETQFYRSEDPRTLPLLEAHNEWLKRTLSSNENSKTVFQHVPLFIDNSEETDSEFFEKSVPLEHRKYLLDLYCENNVKVVISGHTHFTHFPAEYECANGNKIKQVIITSISAQLDWKNEAGKHFPEGLNGPGEPEFLLVTVNADLIEFQMIKM</sequence>
<evidence type="ECO:0000256" key="2">
    <source>
        <dbReference type="SAM" id="Phobius"/>
    </source>
</evidence>
<dbReference type="GO" id="GO:0016787">
    <property type="term" value="F:hydrolase activity"/>
    <property type="evidence" value="ECO:0007669"/>
    <property type="project" value="InterPro"/>
</dbReference>
<keyword evidence="2" id="KW-0472">Membrane</keyword>
<dbReference type="Proteomes" id="UP000001307">
    <property type="component" value="Unassembled WGS sequence"/>
</dbReference>
<dbReference type="OrthoDB" id="45007at2759"/>
<evidence type="ECO:0000313" key="5">
    <source>
        <dbReference type="Proteomes" id="UP000001307"/>
    </source>
</evidence>
<feature type="region of interest" description="Disordered" evidence="1">
    <location>
        <begin position="203"/>
        <end position="234"/>
    </location>
</feature>
<keyword evidence="2" id="KW-1133">Transmembrane helix</keyword>
<feature type="region of interest" description="Disordered" evidence="1">
    <location>
        <begin position="100"/>
        <end position="147"/>
    </location>
</feature>
<organism evidence="4">
    <name type="scientific">Oikopleura dioica</name>
    <name type="common">Tunicate</name>
    <dbReference type="NCBI Taxonomy" id="34765"/>
    <lineage>
        <taxon>Eukaryota</taxon>
        <taxon>Metazoa</taxon>
        <taxon>Chordata</taxon>
        <taxon>Tunicata</taxon>
        <taxon>Appendicularia</taxon>
        <taxon>Copelata</taxon>
        <taxon>Oikopleuridae</taxon>
        <taxon>Oikopleura</taxon>
    </lineage>
</organism>
<evidence type="ECO:0000259" key="3">
    <source>
        <dbReference type="Pfam" id="PF00149"/>
    </source>
</evidence>
<reference evidence="4" key="1">
    <citation type="journal article" date="2010" name="Science">
        <title>Plasticity of animal genome architecture unmasked by rapid evolution of a pelagic tunicate.</title>
        <authorList>
            <person name="Denoeud F."/>
            <person name="Henriet S."/>
            <person name="Mungpakdee S."/>
            <person name="Aury J.M."/>
            <person name="Da Silva C."/>
            <person name="Brinkmann H."/>
            <person name="Mikhaleva J."/>
            <person name="Olsen L.C."/>
            <person name="Jubin C."/>
            <person name="Canestro C."/>
            <person name="Bouquet J.M."/>
            <person name="Danks G."/>
            <person name="Poulain J."/>
            <person name="Campsteijn C."/>
            <person name="Adamski M."/>
            <person name="Cross I."/>
            <person name="Yadetie F."/>
            <person name="Muffato M."/>
            <person name="Louis A."/>
            <person name="Butcher S."/>
            <person name="Tsagkogeorga G."/>
            <person name="Konrad A."/>
            <person name="Singh S."/>
            <person name="Jensen M.F."/>
            <person name="Cong E.H."/>
            <person name="Eikeseth-Otteraa H."/>
            <person name="Noel B."/>
            <person name="Anthouard V."/>
            <person name="Porcel B.M."/>
            <person name="Kachouri-Lafond R."/>
            <person name="Nishino A."/>
            <person name="Ugolini M."/>
            <person name="Chourrout P."/>
            <person name="Nishida H."/>
            <person name="Aasland R."/>
            <person name="Huzurbazar S."/>
            <person name="Westhof E."/>
            <person name="Delsuc F."/>
            <person name="Lehrach H."/>
            <person name="Reinhardt R."/>
            <person name="Weissenbach J."/>
            <person name="Roy S.W."/>
            <person name="Artiguenave F."/>
            <person name="Postlethwait J.H."/>
            <person name="Manak J.R."/>
            <person name="Thompson E.M."/>
            <person name="Jaillon O."/>
            <person name="Du Pasquier L."/>
            <person name="Boudinot P."/>
            <person name="Liberles D.A."/>
            <person name="Volff J.N."/>
            <person name="Philippe H."/>
            <person name="Lenhard B."/>
            <person name="Roest Crollius H."/>
            <person name="Wincker P."/>
            <person name="Chourrout D."/>
        </authorList>
    </citation>
    <scope>NUCLEOTIDE SEQUENCE [LARGE SCALE GENOMIC DNA]</scope>
</reference>
<feature type="transmembrane region" description="Helical" evidence="2">
    <location>
        <begin position="277"/>
        <end position="298"/>
    </location>
</feature>
<proteinExistence type="predicted"/>
<dbReference type="InterPro" id="IPR051918">
    <property type="entry name" value="STPP_CPPED1"/>
</dbReference>
<dbReference type="PANTHER" id="PTHR43143">
    <property type="entry name" value="METALLOPHOSPHOESTERASE, CALCINEURIN SUPERFAMILY"/>
    <property type="match status" value="1"/>
</dbReference>
<evidence type="ECO:0000313" key="4">
    <source>
        <dbReference type="EMBL" id="CBY21928.1"/>
    </source>
</evidence>
<accession>E4WX36</accession>
<gene>
    <name evidence="4" type="ORF">GSOID_T00011463001</name>
</gene>
<feature type="domain" description="Calcineurin-like phosphoesterase" evidence="3">
    <location>
        <begin position="359"/>
        <end position="550"/>
    </location>
</feature>
<dbReference type="InterPro" id="IPR029052">
    <property type="entry name" value="Metallo-depent_PP-like"/>
</dbReference>
<dbReference type="InterPro" id="IPR004843">
    <property type="entry name" value="Calcineurin-like_PHP"/>
</dbReference>
<dbReference type="EMBL" id="FN653018">
    <property type="protein sequence ID" value="CBY21928.1"/>
    <property type="molecule type" value="Genomic_DNA"/>
</dbReference>
<keyword evidence="2" id="KW-0812">Transmembrane</keyword>
<protein>
    <recommendedName>
        <fullName evidence="3">Calcineurin-like phosphoesterase domain-containing protein</fullName>
    </recommendedName>
</protein>
<dbReference type="PANTHER" id="PTHR43143:SF1">
    <property type="entry name" value="SERINE_THREONINE-PROTEIN PHOSPHATASE CPPED1"/>
    <property type="match status" value="1"/>
</dbReference>